<dbReference type="PANTHER" id="PTHR43767">
    <property type="entry name" value="LONG-CHAIN-FATTY-ACID--COA LIGASE"/>
    <property type="match status" value="1"/>
</dbReference>
<dbReference type="InterPro" id="IPR000873">
    <property type="entry name" value="AMP-dep_synth/lig_dom"/>
</dbReference>
<dbReference type="Proteomes" id="UP001597024">
    <property type="component" value="Unassembled WGS sequence"/>
</dbReference>
<sequence>MADPVGFGTRITRIAAGTPDRPALTFAPVDGPETVLTWAVLERRANQVARLLAAHGAGPGTRVIVALRNGPAHFLAVIGAWKAGAMVLPLKHSLPPREQAGFVRLVEPVVVVADGWDRFPGATTLGTAELDGTGNLDPGALPPIVPHPGKAV</sequence>
<reference evidence="4" key="1">
    <citation type="journal article" date="2019" name="Int. J. Syst. Evol. Microbiol.">
        <title>The Global Catalogue of Microorganisms (GCM) 10K type strain sequencing project: providing services to taxonomists for standard genome sequencing and annotation.</title>
        <authorList>
            <consortium name="The Broad Institute Genomics Platform"/>
            <consortium name="The Broad Institute Genome Sequencing Center for Infectious Disease"/>
            <person name="Wu L."/>
            <person name="Ma J."/>
        </authorList>
    </citation>
    <scope>NUCLEOTIDE SEQUENCE [LARGE SCALE GENOMIC DNA]</scope>
    <source>
        <strain evidence="4">CCUG 62974</strain>
    </source>
</reference>
<dbReference type="EMBL" id="JBHTHX010001449">
    <property type="protein sequence ID" value="MFD0888694.1"/>
    <property type="molecule type" value="Genomic_DNA"/>
</dbReference>
<feature type="region of interest" description="Disordered" evidence="1">
    <location>
        <begin position="129"/>
        <end position="152"/>
    </location>
</feature>
<evidence type="ECO:0000256" key="1">
    <source>
        <dbReference type="SAM" id="MobiDB-lite"/>
    </source>
</evidence>
<dbReference type="Pfam" id="PF00501">
    <property type="entry name" value="AMP-binding"/>
    <property type="match status" value="1"/>
</dbReference>
<evidence type="ECO:0000259" key="2">
    <source>
        <dbReference type="Pfam" id="PF00501"/>
    </source>
</evidence>
<dbReference type="PANTHER" id="PTHR43767:SF1">
    <property type="entry name" value="NONRIBOSOMAL PEPTIDE SYNTHASE PES1 (EUROFUNG)-RELATED"/>
    <property type="match status" value="1"/>
</dbReference>
<gene>
    <name evidence="3" type="ORF">ACFQ08_29510</name>
</gene>
<evidence type="ECO:0000313" key="4">
    <source>
        <dbReference type="Proteomes" id="UP001597024"/>
    </source>
</evidence>
<dbReference type="SUPFAM" id="SSF56801">
    <property type="entry name" value="Acetyl-CoA synthetase-like"/>
    <property type="match status" value="1"/>
</dbReference>
<name>A0ABW3DY14_9ACTN</name>
<evidence type="ECO:0000313" key="3">
    <source>
        <dbReference type="EMBL" id="MFD0888694.1"/>
    </source>
</evidence>
<proteinExistence type="predicted"/>
<protein>
    <submittedName>
        <fullName evidence="3">AMP-binding protein</fullName>
    </submittedName>
</protein>
<keyword evidence="4" id="KW-1185">Reference proteome</keyword>
<dbReference type="InterPro" id="IPR050237">
    <property type="entry name" value="ATP-dep_AMP-bd_enzyme"/>
</dbReference>
<accession>A0ABW3DY14</accession>
<feature type="non-terminal residue" evidence="3">
    <location>
        <position position="152"/>
    </location>
</feature>
<dbReference type="Gene3D" id="3.40.50.12780">
    <property type="entry name" value="N-terminal domain of ligase-like"/>
    <property type="match status" value="1"/>
</dbReference>
<dbReference type="InterPro" id="IPR042099">
    <property type="entry name" value="ANL_N_sf"/>
</dbReference>
<comment type="caution">
    <text evidence="3">The sequence shown here is derived from an EMBL/GenBank/DDBJ whole genome shotgun (WGS) entry which is preliminary data.</text>
</comment>
<feature type="domain" description="AMP-dependent synthetase/ligase" evidence="2">
    <location>
        <begin position="13"/>
        <end position="113"/>
    </location>
</feature>
<organism evidence="3 4">
    <name type="scientific">Streptosporangium algeriense</name>
    <dbReference type="NCBI Taxonomy" id="1682748"/>
    <lineage>
        <taxon>Bacteria</taxon>
        <taxon>Bacillati</taxon>
        <taxon>Actinomycetota</taxon>
        <taxon>Actinomycetes</taxon>
        <taxon>Streptosporangiales</taxon>
        <taxon>Streptosporangiaceae</taxon>
        <taxon>Streptosporangium</taxon>
    </lineage>
</organism>